<name>A0A1F8E0E0_9BACT</name>
<feature type="domain" description="Nucleotidyl transferase" evidence="1">
    <location>
        <begin position="3"/>
        <end position="216"/>
    </location>
</feature>
<evidence type="ECO:0000259" key="1">
    <source>
        <dbReference type="Pfam" id="PF00483"/>
    </source>
</evidence>
<evidence type="ECO:0000313" key="3">
    <source>
        <dbReference type="Proteomes" id="UP000177011"/>
    </source>
</evidence>
<dbReference type="InterPro" id="IPR005835">
    <property type="entry name" value="NTP_transferase_dom"/>
</dbReference>
<dbReference type="InterPro" id="IPR029044">
    <property type="entry name" value="Nucleotide-diphossugar_trans"/>
</dbReference>
<dbReference type="PANTHER" id="PTHR47183">
    <property type="entry name" value="GLUCOSE-1-PHOSPHATE CYTIDYLYLTRANSFERASE-RELATED"/>
    <property type="match status" value="1"/>
</dbReference>
<dbReference type="GO" id="GO:0047343">
    <property type="term" value="F:glucose-1-phosphate cytidylyltransferase activity"/>
    <property type="evidence" value="ECO:0007669"/>
    <property type="project" value="InterPro"/>
</dbReference>
<dbReference type="InterPro" id="IPR013446">
    <property type="entry name" value="G1P_cyt_trans-like"/>
</dbReference>
<accession>A0A1F8E0E0</accession>
<dbReference type="EMBL" id="MGIS01000008">
    <property type="protein sequence ID" value="OGM93688.1"/>
    <property type="molecule type" value="Genomic_DNA"/>
</dbReference>
<gene>
    <name evidence="2" type="ORF">A2935_01545</name>
</gene>
<organism evidence="2 3">
    <name type="scientific">Candidatus Wolfebacteria bacterium RIFCSPLOWO2_01_FULL_47_17b</name>
    <dbReference type="NCBI Taxonomy" id="1802558"/>
    <lineage>
        <taxon>Bacteria</taxon>
        <taxon>Candidatus Wolfeibacteriota</taxon>
    </lineage>
</organism>
<dbReference type="Proteomes" id="UP000177011">
    <property type="component" value="Unassembled WGS sequence"/>
</dbReference>
<dbReference type="Pfam" id="PF00483">
    <property type="entry name" value="NTP_transferase"/>
    <property type="match status" value="1"/>
</dbReference>
<proteinExistence type="predicted"/>
<reference evidence="2 3" key="1">
    <citation type="journal article" date="2016" name="Nat. Commun.">
        <title>Thousands of microbial genomes shed light on interconnected biogeochemical processes in an aquifer system.</title>
        <authorList>
            <person name="Anantharaman K."/>
            <person name="Brown C.T."/>
            <person name="Hug L.A."/>
            <person name="Sharon I."/>
            <person name="Castelle C.J."/>
            <person name="Probst A.J."/>
            <person name="Thomas B.C."/>
            <person name="Singh A."/>
            <person name="Wilkins M.J."/>
            <person name="Karaoz U."/>
            <person name="Brodie E.L."/>
            <person name="Williams K.H."/>
            <person name="Hubbard S.S."/>
            <person name="Banfield J.F."/>
        </authorList>
    </citation>
    <scope>NUCLEOTIDE SEQUENCE [LARGE SCALE GENOMIC DNA]</scope>
</reference>
<protein>
    <recommendedName>
        <fullName evidence="1">Nucleotidyl transferase domain-containing protein</fullName>
    </recommendedName>
</protein>
<evidence type="ECO:0000313" key="2">
    <source>
        <dbReference type="EMBL" id="OGM93688.1"/>
    </source>
</evidence>
<dbReference type="AlphaFoldDB" id="A0A1F8E0E0"/>
<dbReference type="SUPFAM" id="SSF53448">
    <property type="entry name" value="Nucleotide-diphospho-sugar transferases"/>
    <property type="match status" value="1"/>
</dbReference>
<sequence>MKIIIFCGGLGTRMKEDTEFKPKPLVKVGGVPILWHIMKIYQHYGFNEFILPLGYKGEMIKEYFVNNPHDFTVHLVDTGLESLTGERIHRVKHLIGEDEFMVTYGDGVADIDIRKLAEFHREQGTLGTITGAHPYSKYGLIVSDEKSKLVTGFAQKPRLHDFVNGGFMVFHKNAFDYFDHGTMEDAFPKLVAEKQLSVYEHKGFWKAMDTHREMEELNELWNTTRPWAVWEKSGQEGYI</sequence>
<dbReference type="Gene3D" id="3.90.550.10">
    <property type="entry name" value="Spore Coat Polysaccharide Biosynthesis Protein SpsA, Chain A"/>
    <property type="match status" value="1"/>
</dbReference>
<comment type="caution">
    <text evidence="2">The sequence shown here is derived from an EMBL/GenBank/DDBJ whole genome shotgun (WGS) entry which is preliminary data.</text>
</comment>